<comment type="similarity">
    <text evidence="2">Belongs to the CPA3 antiporters (TC 2.A.63) subunit E family.</text>
</comment>
<evidence type="ECO:0000256" key="1">
    <source>
        <dbReference type="ARBA" id="ARBA00004651"/>
    </source>
</evidence>
<evidence type="ECO:0000256" key="7">
    <source>
        <dbReference type="SAM" id="Phobius"/>
    </source>
</evidence>
<name>A0ABU8VJY2_9BURK</name>
<protein>
    <submittedName>
        <fullName evidence="8">Na+/H+ antiporter subunit E</fullName>
    </submittedName>
</protein>
<evidence type="ECO:0000256" key="6">
    <source>
        <dbReference type="ARBA" id="ARBA00023136"/>
    </source>
</evidence>
<dbReference type="Pfam" id="PF01899">
    <property type="entry name" value="MNHE"/>
    <property type="match status" value="1"/>
</dbReference>
<evidence type="ECO:0000256" key="3">
    <source>
        <dbReference type="ARBA" id="ARBA00022475"/>
    </source>
</evidence>
<keyword evidence="5 7" id="KW-1133">Transmembrane helix</keyword>
<accession>A0ABU8VJY2</accession>
<reference evidence="8 9" key="1">
    <citation type="submission" date="2024-03" db="EMBL/GenBank/DDBJ databases">
        <title>Novel species of the genus Variovorax.</title>
        <authorList>
            <person name="Liu Q."/>
            <person name="Xin Y.-H."/>
        </authorList>
    </citation>
    <scope>NUCLEOTIDE SEQUENCE [LARGE SCALE GENOMIC DNA]</scope>
    <source>
        <strain evidence="8 9">KACC 18899</strain>
    </source>
</reference>
<keyword evidence="6 7" id="KW-0472">Membrane</keyword>
<dbReference type="PANTHER" id="PTHR34584">
    <property type="entry name" value="NA(+)/H(+) ANTIPORTER SUBUNIT E1"/>
    <property type="match status" value="1"/>
</dbReference>
<dbReference type="PANTHER" id="PTHR34584:SF1">
    <property type="entry name" value="NA(+)_H(+) ANTIPORTER SUBUNIT E1"/>
    <property type="match status" value="1"/>
</dbReference>
<evidence type="ECO:0000313" key="9">
    <source>
        <dbReference type="Proteomes" id="UP001365846"/>
    </source>
</evidence>
<dbReference type="Proteomes" id="UP001365846">
    <property type="component" value="Unassembled WGS sequence"/>
</dbReference>
<keyword evidence="3" id="KW-1003">Cell membrane</keyword>
<dbReference type="RefSeq" id="WP_340359186.1">
    <property type="nucleotide sequence ID" value="NZ_JBBKZU010000010.1"/>
</dbReference>
<keyword evidence="4 7" id="KW-0812">Transmembrane</keyword>
<sequence length="170" mass="18301">MKAPAPTVARTVLSRAVLFFGLWLVLLPSLKPADLAVGLVATVAATWTSAHLMPPEVGHVRLLALLAFVPHFVWQSVMAGVDVARRAMSPRMRLKPGFVTCPVSLPPGLARNDFVSIMSLMPGSVPVDETVDSVIFHCLDTDQPLAEQMAKEERLLTNALVVVTEEGTHG</sequence>
<evidence type="ECO:0000256" key="4">
    <source>
        <dbReference type="ARBA" id="ARBA00022692"/>
    </source>
</evidence>
<evidence type="ECO:0000256" key="5">
    <source>
        <dbReference type="ARBA" id="ARBA00022989"/>
    </source>
</evidence>
<comment type="caution">
    <text evidence="8">The sequence shown here is derived from an EMBL/GenBank/DDBJ whole genome shotgun (WGS) entry which is preliminary data.</text>
</comment>
<organism evidence="8 9">
    <name type="scientific">Variovorax ureilyticus</name>
    <dbReference type="NCBI Taxonomy" id="1836198"/>
    <lineage>
        <taxon>Bacteria</taxon>
        <taxon>Pseudomonadati</taxon>
        <taxon>Pseudomonadota</taxon>
        <taxon>Betaproteobacteria</taxon>
        <taxon>Burkholderiales</taxon>
        <taxon>Comamonadaceae</taxon>
        <taxon>Variovorax</taxon>
    </lineage>
</organism>
<dbReference type="InterPro" id="IPR002758">
    <property type="entry name" value="Cation_antiport_E"/>
</dbReference>
<evidence type="ECO:0000256" key="2">
    <source>
        <dbReference type="ARBA" id="ARBA00006228"/>
    </source>
</evidence>
<feature type="transmembrane region" description="Helical" evidence="7">
    <location>
        <begin position="61"/>
        <end position="84"/>
    </location>
</feature>
<proteinExistence type="inferred from homology"/>
<comment type="subcellular location">
    <subcellularLocation>
        <location evidence="1">Cell membrane</location>
        <topology evidence="1">Multi-pass membrane protein</topology>
    </subcellularLocation>
</comment>
<dbReference type="EMBL" id="JBBKZU010000010">
    <property type="protein sequence ID" value="MEJ8813968.1"/>
    <property type="molecule type" value="Genomic_DNA"/>
</dbReference>
<keyword evidence="9" id="KW-1185">Reference proteome</keyword>
<evidence type="ECO:0000313" key="8">
    <source>
        <dbReference type="EMBL" id="MEJ8813968.1"/>
    </source>
</evidence>
<gene>
    <name evidence="8" type="ORF">WKW77_22970</name>
</gene>